<proteinExistence type="predicted"/>
<sequence>MSIEMVESEEDQEESWDDAYANKRTNLCSCRTRNAVSSKLGQRVFGLEKDRPKPGMDGKRRRVRDIGGRERVPWGLPDEGWRTSSRPTFPSLAPLLLLSTPEGTLLNKILAQVPPRVTLGVSAVWWTACNKIS</sequence>
<evidence type="ECO:0000313" key="1">
    <source>
        <dbReference type="EMBL" id="KAF7415707.1"/>
    </source>
</evidence>
<dbReference type="Proteomes" id="UP000600918">
    <property type="component" value="Unassembled WGS sequence"/>
</dbReference>
<name>A0A834U456_VESPE</name>
<accession>A0A834U456</accession>
<dbReference type="AlphaFoldDB" id="A0A834U456"/>
<organism evidence="1 2">
    <name type="scientific">Vespula pensylvanica</name>
    <name type="common">Western yellow jacket</name>
    <name type="synonym">Wasp</name>
    <dbReference type="NCBI Taxonomy" id="30213"/>
    <lineage>
        <taxon>Eukaryota</taxon>
        <taxon>Metazoa</taxon>
        <taxon>Ecdysozoa</taxon>
        <taxon>Arthropoda</taxon>
        <taxon>Hexapoda</taxon>
        <taxon>Insecta</taxon>
        <taxon>Pterygota</taxon>
        <taxon>Neoptera</taxon>
        <taxon>Endopterygota</taxon>
        <taxon>Hymenoptera</taxon>
        <taxon>Apocrita</taxon>
        <taxon>Aculeata</taxon>
        <taxon>Vespoidea</taxon>
        <taxon>Vespidae</taxon>
        <taxon>Vespinae</taxon>
        <taxon>Vespula</taxon>
    </lineage>
</organism>
<gene>
    <name evidence="1" type="ORF">H0235_012299</name>
</gene>
<dbReference type="EMBL" id="JACSDY010000011">
    <property type="protein sequence ID" value="KAF7415707.1"/>
    <property type="molecule type" value="Genomic_DNA"/>
</dbReference>
<reference evidence="1" key="1">
    <citation type="journal article" date="2020" name="G3 (Bethesda)">
        <title>High-Quality Assemblies for Three Invasive Social Wasps from the &lt;i&gt;Vespula&lt;/i&gt; Genus.</title>
        <authorList>
            <person name="Harrop T.W.R."/>
            <person name="Guhlin J."/>
            <person name="McLaughlin G.M."/>
            <person name="Permina E."/>
            <person name="Stockwell P."/>
            <person name="Gilligan J."/>
            <person name="Le Lec M.F."/>
            <person name="Gruber M.A.M."/>
            <person name="Quinn O."/>
            <person name="Lovegrove M."/>
            <person name="Duncan E.J."/>
            <person name="Remnant E.J."/>
            <person name="Van Eeckhoven J."/>
            <person name="Graham B."/>
            <person name="Knapp R.A."/>
            <person name="Langford K.W."/>
            <person name="Kronenberg Z."/>
            <person name="Press M.O."/>
            <person name="Eacker S.M."/>
            <person name="Wilson-Rankin E.E."/>
            <person name="Purcell J."/>
            <person name="Lester P.J."/>
            <person name="Dearden P.K."/>
        </authorList>
    </citation>
    <scope>NUCLEOTIDE SEQUENCE</scope>
    <source>
        <strain evidence="1">Volc-1</strain>
    </source>
</reference>
<evidence type="ECO:0000313" key="2">
    <source>
        <dbReference type="Proteomes" id="UP000600918"/>
    </source>
</evidence>
<comment type="caution">
    <text evidence="1">The sequence shown here is derived from an EMBL/GenBank/DDBJ whole genome shotgun (WGS) entry which is preliminary data.</text>
</comment>
<keyword evidence="2" id="KW-1185">Reference proteome</keyword>
<protein>
    <submittedName>
        <fullName evidence="1">Uncharacterized protein</fullName>
    </submittedName>
</protein>